<dbReference type="Pfam" id="PF00617">
    <property type="entry name" value="RasGEF"/>
    <property type="match status" value="1"/>
</dbReference>
<evidence type="ECO:0000313" key="5">
    <source>
        <dbReference type="EMBL" id="GIY14987.1"/>
    </source>
</evidence>
<dbReference type="PANTHER" id="PTHR23113">
    <property type="entry name" value="GUANINE NUCLEOTIDE EXCHANGE FACTOR"/>
    <property type="match status" value="1"/>
</dbReference>
<dbReference type="SUPFAM" id="SSF48366">
    <property type="entry name" value="Ras GEF"/>
    <property type="match status" value="1"/>
</dbReference>
<dbReference type="GO" id="GO:0007265">
    <property type="term" value="P:Ras protein signal transduction"/>
    <property type="evidence" value="ECO:0007669"/>
    <property type="project" value="TreeGrafter"/>
</dbReference>
<accession>A0AAV4R3J3</accession>
<dbReference type="SMART" id="SM00147">
    <property type="entry name" value="RasGEF"/>
    <property type="match status" value="1"/>
</dbReference>
<dbReference type="GO" id="GO:0005886">
    <property type="term" value="C:plasma membrane"/>
    <property type="evidence" value="ECO:0007669"/>
    <property type="project" value="TreeGrafter"/>
</dbReference>
<gene>
    <name evidence="5" type="primary">RAPGEF4</name>
    <name evidence="5" type="ORF">CEXT_279501</name>
</gene>
<reference evidence="5 6" key="1">
    <citation type="submission" date="2021-06" db="EMBL/GenBank/DDBJ databases">
        <title>Caerostris extrusa draft genome.</title>
        <authorList>
            <person name="Kono N."/>
            <person name="Arakawa K."/>
        </authorList>
    </citation>
    <scope>NUCLEOTIDE SEQUENCE [LARGE SCALE GENOMIC DNA]</scope>
</reference>
<name>A0AAV4R3J3_CAEEX</name>
<dbReference type="Proteomes" id="UP001054945">
    <property type="component" value="Unassembled WGS sequence"/>
</dbReference>
<dbReference type="InterPro" id="IPR008937">
    <property type="entry name" value="Ras-like_GEF"/>
</dbReference>
<comment type="caution">
    <text evidence="5">The sequence shown here is derived from an EMBL/GenBank/DDBJ whole genome shotgun (WGS) entry which is preliminary data.</text>
</comment>
<dbReference type="InterPro" id="IPR029071">
    <property type="entry name" value="Ubiquitin-like_domsf"/>
</dbReference>
<dbReference type="EMBL" id="BPLR01007176">
    <property type="protein sequence ID" value="GIY14987.1"/>
    <property type="molecule type" value="Genomic_DNA"/>
</dbReference>
<dbReference type="Gene3D" id="1.10.840.10">
    <property type="entry name" value="Ras guanine-nucleotide exchange factors catalytic domain"/>
    <property type="match status" value="1"/>
</dbReference>
<dbReference type="GO" id="GO:0005085">
    <property type="term" value="F:guanyl-nucleotide exchange factor activity"/>
    <property type="evidence" value="ECO:0007669"/>
    <property type="project" value="UniProtKB-KW"/>
</dbReference>
<dbReference type="AlphaFoldDB" id="A0AAV4R3J3"/>
<dbReference type="InterPro" id="IPR023578">
    <property type="entry name" value="Ras_GEF_dom_sf"/>
</dbReference>
<dbReference type="CDD" id="cd00155">
    <property type="entry name" value="RasGEF"/>
    <property type="match status" value="1"/>
</dbReference>
<evidence type="ECO:0000259" key="4">
    <source>
        <dbReference type="PROSITE" id="PS50200"/>
    </source>
</evidence>
<feature type="domain" description="Ras-associating" evidence="4">
    <location>
        <begin position="139"/>
        <end position="218"/>
    </location>
</feature>
<keyword evidence="1 2" id="KW-0344">Guanine-nucleotide releasing factor</keyword>
<evidence type="ECO:0000256" key="2">
    <source>
        <dbReference type="PROSITE-ProRule" id="PRU00168"/>
    </source>
</evidence>
<dbReference type="Gene3D" id="1.20.870.10">
    <property type="entry name" value="Son of sevenless (SoS) protein Chain: S domain 1"/>
    <property type="match status" value="1"/>
</dbReference>
<keyword evidence="6" id="KW-1185">Reference proteome</keyword>
<protein>
    <submittedName>
        <fullName evidence="5">Rap guanine nucleotide exchange factor 4</fullName>
    </submittedName>
</protein>
<dbReference type="PROSITE" id="PS00720">
    <property type="entry name" value="RASGEF"/>
    <property type="match status" value="1"/>
</dbReference>
<dbReference type="PROSITE" id="PS50009">
    <property type="entry name" value="RASGEF_CAT"/>
    <property type="match status" value="1"/>
</dbReference>
<dbReference type="InterPro" id="IPR000159">
    <property type="entry name" value="RA_dom"/>
</dbReference>
<dbReference type="InterPro" id="IPR036964">
    <property type="entry name" value="RASGEF_cat_dom_sf"/>
</dbReference>
<dbReference type="SUPFAM" id="SSF54236">
    <property type="entry name" value="Ubiquitin-like"/>
    <property type="match status" value="1"/>
</dbReference>
<proteinExistence type="predicted"/>
<evidence type="ECO:0000259" key="3">
    <source>
        <dbReference type="PROSITE" id="PS50009"/>
    </source>
</evidence>
<evidence type="ECO:0000256" key="1">
    <source>
        <dbReference type="ARBA" id="ARBA00022658"/>
    </source>
</evidence>
<dbReference type="InterPro" id="IPR001895">
    <property type="entry name" value="RASGEF_cat_dom"/>
</dbReference>
<dbReference type="PANTHER" id="PTHR23113:SF327">
    <property type="entry name" value="EXCHANGE PROTEIN DIRECTLY ACTIVATED BY CAMP, ISOFORM E"/>
    <property type="match status" value="1"/>
</dbReference>
<feature type="domain" description="Ras-GEF" evidence="3">
    <location>
        <begin position="243"/>
        <end position="431"/>
    </location>
</feature>
<dbReference type="Gene3D" id="3.10.20.90">
    <property type="entry name" value="Phosphatidylinositol 3-kinase Catalytic Subunit, Chain A, domain 1"/>
    <property type="match status" value="1"/>
</dbReference>
<dbReference type="PROSITE" id="PS50200">
    <property type="entry name" value="RA"/>
    <property type="match status" value="1"/>
</dbReference>
<organism evidence="5 6">
    <name type="scientific">Caerostris extrusa</name>
    <name type="common">Bark spider</name>
    <name type="synonym">Caerostris bankana</name>
    <dbReference type="NCBI Taxonomy" id="172846"/>
    <lineage>
        <taxon>Eukaryota</taxon>
        <taxon>Metazoa</taxon>
        <taxon>Ecdysozoa</taxon>
        <taxon>Arthropoda</taxon>
        <taxon>Chelicerata</taxon>
        <taxon>Arachnida</taxon>
        <taxon>Araneae</taxon>
        <taxon>Araneomorphae</taxon>
        <taxon>Entelegynae</taxon>
        <taxon>Araneoidea</taxon>
        <taxon>Araneidae</taxon>
        <taxon>Caerostris</taxon>
    </lineage>
</organism>
<sequence length="431" mass="49965">MLEHLLETRIDQETMIRQIHATNCRQETEFIVANKKRVLQFVQIWATIIRSAFFEDECIAAFLQELHEAVVEDCKKYGLHEELSIISRILETKQKYEKEIAGVPYRWKVGPYGQIRLLSVSESQEEERTEFRRCIKSTDEVVFRVYCADHTYTTIKTPVGATAEVIKRSAAEKLGFKDDLLLVEVKSTAERVIFKDSEVSVPTGLSVNGRIFLTPADEVDLLTPLPEQDGPSDGTGVILETLNSLDIAYNMTIYEWDLFSCVHEYELIYQVFGRHQFRKIMSNLDVFLRRFNEIQHWVVTEMVLCNNLSRRVALLRKFIKIAAQEYQNMNSFFAIVLGLSNIAVSRMSQTWEKLPSKLKRTFADFEALIDPSRNHRRYRLTVAKMVPPIIPFMPLLLKDMTFSHEGNKTYMEGLLNFEKNGEHYTCTALHP</sequence>
<dbReference type="InterPro" id="IPR019804">
    <property type="entry name" value="Ras_G-nucl-exch_fac_CS"/>
</dbReference>
<evidence type="ECO:0000313" key="6">
    <source>
        <dbReference type="Proteomes" id="UP001054945"/>
    </source>
</evidence>